<sequence>MRLPSVITAFVTTAALAVAVLSMDQDSVVPGQVKSDLTYLERLTHALMIGEKIDGNKFCSPADFETYLYPKFDETQYTGSPSQSATVDTTEYDDIVTCKAIKFLAKQFRTVLPKHNTLRFLNGRLDFPANPSITRHTPKDFNGRAVYYLQMHRASVKPWRILDHNEAVSKGKRDIFHPKDGSFIYLTLKLSDPVEQTAAQILSVCFPMVNF</sequence>
<reference evidence="2" key="1">
    <citation type="submission" date="2022-07" db="EMBL/GenBank/DDBJ databases">
        <title>Phylogenomic reconstructions and comparative analyses of Kickxellomycotina fungi.</title>
        <authorList>
            <person name="Reynolds N.K."/>
            <person name="Stajich J.E."/>
            <person name="Barry K."/>
            <person name="Grigoriev I.V."/>
            <person name="Crous P."/>
            <person name="Smith M.E."/>
        </authorList>
    </citation>
    <scope>NUCLEOTIDE SEQUENCE</scope>
    <source>
        <strain evidence="2">RSA 861</strain>
    </source>
</reference>
<keyword evidence="1" id="KW-0732">Signal</keyword>
<comment type="caution">
    <text evidence="2">The sequence shown here is derived from an EMBL/GenBank/DDBJ whole genome shotgun (WGS) entry which is preliminary data.</text>
</comment>
<dbReference type="EMBL" id="JANBPT010001223">
    <property type="protein sequence ID" value="KAJ1909315.1"/>
    <property type="molecule type" value="Genomic_DNA"/>
</dbReference>
<protein>
    <submittedName>
        <fullName evidence="2">Uncharacterized protein</fullName>
    </submittedName>
</protein>
<feature type="chain" id="PRO_5040820167" evidence="1">
    <location>
        <begin position="20"/>
        <end position="211"/>
    </location>
</feature>
<accession>A0A9W7ZPE1</accession>
<dbReference type="Proteomes" id="UP001150569">
    <property type="component" value="Unassembled WGS sequence"/>
</dbReference>
<name>A0A9W7ZPE1_9FUNG</name>
<feature type="signal peptide" evidence="1">
    <location>
        <begin position="1"/>
        <end position="19"/>
    </location>
</feature>
<dbReference type="AlphaFoldDB" id="A0A9W7ZPE1"/>
<evidence type="ECO:0000313" key="2">
    <source>
        <dbReference type="EMBL" id="KAJ1909315.1"/>
    </source>
</evidence>
<proteinExistence type="predicted"/>
<keyword evidence="3" id="KW-1185">Reference proteome</keyword>
<evidence type="ECO:0000313" key="3">
    <source>
        <dbReference type="Proteomes" id="UP001150569"/>
    </source>
</evidence>
<organism evidence="2 3">
    <name type="scientific">Tieghemiomyces parasiticus</name>
    <dbReference type="NCBI Taxonomy" id="78921"/>
    <lineage>
        <taxon>Eukaryota</taxon>
        <taxon>Fungi</taxon>
        <taxon>Fungi incertae sedis</taxon>
        <taxon>Zoopagomycota</taxon>
        <taxon>Kickxellomycotina</taxon>
        <taxon>Dimargaritomycetes</taxon>
        <taxon>Dimargaritales</taxon>
        <taxon>Dimargaritaceae</taxon>
        <taxon>Tieghemiomyces</taxon>
    </lineage>
</organism>
<evidence type="ECO:0000256" key="1">
    <source>
        <dbReference type="SAM" id="SignalP"/>
    </source>
</evidence>
<gene>
    <name evidence="2" type="ORF">IWQ60_011239</name>
</gene>